<dbReference type="CDD" id="cd18012">
    <property type="entry name" value="DEXQc_arch_SWI2_SNF2"/>
    <property type="match status" value="1"/>
</dbReference>
<dbReference type="SUPFAM" id="SSF52540">
    <property type="entry name" value="P-loop containing nucleoside triphosphate hydrolases"/>
    <property type="match status" value="2"/>
</dbReference>
<dbReference type="Pfam" id="PF00176">
    <property type="entry name" value="SNF2-rel_dom"/>
    <property type="match status" value="1"/>
</dbReference>
<dbReference type="SMART" id="SM00490">
    <property type="entry name" value="HELICc"/>
    <property type="match status" value="1"/>
</dbReference>
<keyword evidence="6" id="KW-0067">ATP-binding</keyword>
<dbReference type="Pfam" id="PF08455">
    <property type="entry name" value="SNF2_assoc"/>
    <property type="match status" value="1"/>
</dbReference>
<dbReference type="SMART" id="SM00487">
    <property type="entry name" value="DEXDc"/>
    <property type="match status" value="1"/>
</dbReference>
<evidence type="ECO:0000256" key="1">
    <source>
        <dbReference type="ARBA" id="ARBA00022801"/>
    </source>
</evidence>
<dbReference type="AlphaFoldDB" id="A0AAE3E4T7"/>
<feature type="domain" description="SWIM-type" evidence="3">
    <location>
        <begin position="55"/>
        <end position="105"/>
    </location>
</feature>
<feature type="domain" description="Helicase ATP-binding" evidence="4">
    <location>
        <begin position="635"/>
        <end position="793"/>
    </location>
</feature>
<evidence type="ECO:0000313" key="6">
    <source>
        <dbReference type="EMBL" id="MCC2221820.1"/>
    </source>
</evidence>
<dbReference type="Proteomes" id="UP001198200">
    <property type="component" value="Unassembled WGS sequence"/>
</dbReference>
<dbReference type="InterPro" id="IPR027417">
    <property type="entry name" value="P-loop_NTPase"/>
</dbReference>
<dbReference type="Gene3D" id="3.40.50.10810">
    <property type="entry name" value="Tandem AAA-ATPase domain"/>
    <property type="match status" value="1"/>
</dbReference>
<keyword evidence="1" id="KW-0378">Hydrolase</keyword>
<evidence type="ECO:0000259" key="5">
    <source>
        <dbReference type="PROSITE" id="PS51194"/>
    </source>
</evidence>
<dbReference type="InterPro" id="IPR013663">
    <property type="entry name" value="Helicase_SWF/SNF/SWI_bac"/>
</dbReference>
<dbReference type="EMBL" id="JAJEQN010000021">
    <property type="protein sequence ID" value="MCC2221820.1"/>
    <property type="molecule type" value="Genomic_DNA"/>
</dbReference>
<evidence type="ECO:0000259" key="4">
    <source>
        <dbReference type="PROSITE" id="PS51192"/>
    </source>
</evidence>
<dbReference type="PANTHER" id="PTHR10799">
    <property type="entry name" value="SNF2/RAD54 HELICASE FAMILY"/>
    <property type="match status" value="1"/>
</dbReference>
<proteinExistence type="predicted"/>
<reference evidence="6 7" key="1">
    <citation type="submission" date="2021-10" db="EMBL/GenBank/DDBJ databases">
        <title>Anaerobic single-cell dispensing facilitates the cultivation of human gut bacteria.</title>
        <authorList>
            <person name="Afrizal A."/>
        </authorList>
    </citation>
    <scope>NUCLEOTIDE SEQUENCE [LARGE SCALE GENOMIC DNA]</scope>
    <source>
        <strain evidence="6 7">CLA-AA-H224</strain>
    </source>
</reference>
<dbReference type="Gene3D" id="3.40.50.300">
    <property type="entry name" value="P-loop containing nucleotide triphosphate hydrolases"/>
    <property type="match status" value="1"/>
</dbReference>
<name>A0AAE3E4T7_9FIRM</name>
<keyword evidence="6" id="KW-0347">Helicase</keyword>
<dbReference type="InterPro" id="IPR038718">
    <property type="entry name" value="SNF2-like_sf"/>
</dbReference>
<dbReference type="GO" id="GO:0004386">
    <property type="term" value="F:helicase activity"/>
    <property type="evidence" value="ECO:0007669"/>
    <property type="project" value="UniProtKB-KW"/>
</dbReference>
<dbReference type="PROSITE" id="PS51192">
    <property type="entry name" value="HELICASE_ATP_BIND_1"/>
    <property type="match status" value="1"/>
</dbReference>
<dbReference type="GO" id="GO:0008270">
    <property type="term" value="F:zinc ion binding"/>
    <property type="evidence" value="ECO:0007669"/>
    <property type="project" value="UniProtKB-KW"/>
</dbReference>
<dbReference type="GO" id="GO:0016787">
    <property type="term" value="F:hydrolase activity"/>
    <property type="evidence" value="ECO:0007669"/>
    <property type="project" value="UniProtKB-KW"/>
</dbReference>
<dbReference type="GO" id="GO:0005524">
    <property type="term" value="F:ATP binding"/>
    <property type="evidence" value="ECO:0007669"/>
    <property type="project" value="InterPro"/>
</dbReference>
<dbReference type="InterPro" id="IPR007527">
    <property type="entry name" value="Znf_SWIM"/>
</dbReference>
<gene>
    <name evidence="6" type="ORF">LKD48_09265</name>
</gene>
<dbReference type="InterPro" id="IPR049730">
    <property type="entry name" value="SNF2/RAD54-like_C"/>
</dbReference>
<sequence>MEKTYEMLQQYAVNSLEYQKGRALHQRGQAALSSAEEAHGRTQIQATVRDLSRRYDVEMTIQSTGLAADGNWGDFDIEESSCSCGEYHTPGKLCRHEIAAVLQYFCEGELVSSVHTSAACISMIQAYEKRYTLQYQKSNISDVKVVPKFVTEGKKIGLEFFAGTRHLYPIRDLTAFKQSYQKGEDISFGKQLSYPNCEYSYDSDSAALIQVICLQIDSYLNHWSQQEKYTFDRKISNVELEEGFADLYMKAFCGRELELIEDGKSRMVHVVKENPQVKLILEKKGKDGARLWLPDKWKLAEGNRHIYLFGEDTVYICDEYYSRALRIFYRNLLQVAYPGSGYMDINNSDFPSFIHYVLPEIQENINLECRDLSLEEFVPPMLQVKFTINLWDILELKMETRYGKRIVHLGEKSDTNLVRDVEKEQALKDLLERYLPSMEKDEENGQEDCERYIIENGDDIGRFLEFCLPQLYSFGSVVLEDGLADLHFDEAPQIKAGMRFMDHFLELGFESDGLSEKQLKDVLRAYHEKQHYHRLEDGRILKLSDEFADKLAEFEDVMDIDAREAVDRPVSLPGYRFLFADEMLASMQGIDYQPGKEIRDMAERMKRTELEMYPVPETIGATLREYQIYGYRWLKMLQDYHFNGILADDMGLGKTLQTITLLVSDQGKGSSIIVCPASLIYNWQHELELFASNLRIQVVAGNAKERKELIEQYTSYDVLITSYDLLRRDLEIYEGCKFFYQILDEAQYIKNHMTMNAKAVKQINAAYRLALTGTPIENSLSELWSIFDYLMPGYLYSYTRFRKQFEMPIMKNEDAAARNRLRKMTAPFLLRRSKSQVLSDLPEKDEKTIYSGMEDEQRKLYLAAHKQLVDQLQGIDSAYYEKNKIFILSQLTKLRQICCHPALCYDDYQGSSAKLEACMELVQRAVKGKHKVLLFSQFTSMLDLIRERLAEQNTKYYCLTGNTDKQERQRLVDEFQNDDTPVFLISLKAGGTGLNLTAADIVIHYDPWWNVAAQNQATDRAHRIGQKNTVTVYRLIAKDSLEEGIIKLQESKKALSDDILSMDFGAIASMSKDELLALLSTGEVANQAK</sequence>
<evidence type="ECO:0000313" key="7">
    <source>
        <dbReference type="Proteomes" id="UP001198200"/>
    </source>
</evidence>
<dbReference type="FunFam" id="3.40.50.300:FF:000533">
    <property type="entry name" value="Helicase, Snf2 family"/>
    <property type="match status" value="1"/>
</dbReference>
<keyword evidence="2" id="KW-0479">Metal-binding</keyword>
<keyword evidence="2" id="KW-0862">Zinc</keyword>
<keyword evidence="7" id="KW-1185">Reference proteome</keyword>
<keyword evidence="2" id="KW-0863">Zinc-finger</keyword>
<accession>A0AAE3E4T7</accession>
<dbReference type="InterPro" id="IPR014001">
    <property type="entry name" value="Helicase_ATP-bd"/>
</dbReference>
<dbReference type="InterPro" id="IPR001650">
    <property type="entry name" value="Helicase_C-like"/>
</dbReference>
<feature type="domain" description="Helicase C-terminal" evidence="5">
    <location>
        <begin position="920"/>
        <end position="1075"/>
    </location>
</feature>
<evidence type="ECO:0000256" key="2">
    <source>
        <dbReference type="PROSITE-ProRule" id="PRU00325"/>
    </source>
</evidence>
<evidence type="ECO:0000259" key="3">
    <source>
        <dbReference type="PROSITE" id="PS50966"/>
    </source>
</evidence>
<dbReference type="CDD" id="cd18793">
    <property type="entry name" value="SF2_C_SNF"/>
    <property type="match status" value="1"/>
</dbReference>
<keyword evidence="6" id="KW-0547">Nucleotide-binding</keyword>
<dbReference type="PROSITE" id="PS50966">
    <property type="entry name" value="ZF_SWIM"/>
    <property type="match status" value="1"/>
</dbReference>
<protein>
    <submittedName>
        <fullName evidence="6">DEAD/DEAH box helicase</fullName>
    </submittedName>
</protein>
<dbReference type="Pfam" id="PF00271">
    <property type="entry name" value="Helicase_C"/>
    <property type="match status" value="1"/>
</dbReference>
<organism evidence="6 7">
    <name type="scientific">Anthropogastromicrobium aceti</name>
    <dbReference type="NCBI Taxonomy" id="2981768"/>
    <lineage>
        <taxon>Bacteria</taxon>
        <taxon>Bacillati</taxon>
        <taxon>Bacillota</taxon>
        <taxon>Clostridia</taxon>
        <taxon>Lachnospirales</taxon>
        <taxon>Lachnospiraceae</taxon>
        <taxon>Anthropogastromicrobium</taxon>
    </lineage>
</organism>
<comment type="caution">
    <text evidence="6">The sequence shown here is derived from an EMBL/GenBank/DDBJ whole genome shotgun (WGS) entry which is preliminary data.</text>
</comment>
<dbReference type="RefSeq" id="WP_308731856.1">
    <property type="nucleotide sequence ID" value="NZ_JAJEQN010000021.1"/>
</dbReference>
<dbReference type="PROSITE" id="PS51194">
    <property type="entry name" value="HELICASE_CTER"/>
    <property type="match status" value="1"/>
</dbReference>
<dbReference type="InterPro" id="IPR000330">
    <property type="entry name" value="SNF2_N"/>
</dbReference>